<sequence>MANCCKAFCVKITYTIILGVIFAAGLLVSFDVYIQSMMFQSNKFKNAAPELKTGCLQEATIKTQIFGIPINQGYYSPVTECFSAYQIKDTTMELFYPYKNGKSTTVYVNSIKNGSYVKTEKTVSCVSTKFVNDDESNSIVYYVSAICSWGGLALGSLLLICVWFCCSDWCRCCCCKEKYHIETVVHQAYV</sequence>
<feature type="transmembrane region" description="Helical" evidence="1">
    <location>
        <begin position="139"/>
        <end position="164"/>
    </location>
</feature>
<name>A0AA86UB24_9EUKA</name>
<reference evidence="3 4" key="2">
    <citation type="submission" date="2024-07" db="EMBL/GenBank/DDBJ databases">
        <authorList>
            <person name="Akdeniz Z."/>
        </authorList>
    </citation>
    <scope>NUCLEOTIDE SEQUENCE [LARGE SCALE GENOMIC DNA]</scope>
</reference>
<accession>A0AA86UB24</accession>
<evidence type="ECO:0000313" key="2">
    <source>
        <dbReference type="EMBL" id="CAI9948489.1"/>
    </source>
</evidence>
<keyword evidence="1 2" id="KW-0812">Transmembrane</keyword>
<evidence type="ECO:0000256" key="1">
    <source>
        <dbReference type="SAM" id="Phobius"/>
    </source>
</evidence>
<dbReference type="EMBL" id="CATOUU010000789">
    <property type="protein sequence ID" value="CAI9948489.1"/>
    <property type="molecule type" value="Genomic_DNA"/>
</dbReference>
<dbReference type="AlphaFoldDB" id="A0AA86UB24"/>
<keyword evidence="4" id="KW-1185">Reference proteome</keyword>
<keyword evidence="1" id="KW-0472">Membrane</keyword>
<organism evidence="2">
    <name type="scientific">Hexamita inflata</name>
    <dbReference type="NCBI Taxonomy" id="28002"/>
    <lineage>
        <taxon>Eukaryota</taxon>
        <taxon>Metamonada</taxon>
        <taxon>Diplomonadida</taxon>
        <taxon>Hexamitidae</taxon>
        <taxon>Hexamitinae</taxon>
        <taxon>Hexamita</taxon>
    </lineage>
</organism>
<comment type="caution">
    <text evidence="2">The sequence shown here is derived from an EMBL/GenBank/DDBJ whole genome shotgun (WGS) entry which is preliminary data.</text>
</comment>
<keyword evidence="1" id="KW-1133">Transmembrane helix</keyword>
<dbReference type="EMBL" id="CAXDID020000181">
    <property type="protein sequence ID" value="CAL6049584.1"/>
    <property type="molecule type" value="Genomic_DNA"/>
</dbReference>
<gene>
    <name evidence="2" type="ORF">HINF_LOCUS36134</name>
    <name evidence="3" type="ORF">HINF_LOCUS43438</name>
</gene>
<feature type="transmembrane region" description="Helical" evidence="1">
    <location>
        <begin position="12"/>
        <end position="34"/>
    </location>
</feature>
<proteinExistence type="predicted"/>
<dbReference type="Proteomes" id="UP001642409">
    <property type="component" value="Unassembled WGS sequence"/>
</dbReference>
<protein>
    <submittedName>
        <fullName evidence="2">Transmembrane domain-containing protein</fullName>
    </submittedName>
    <submittedName>
        <fullName evidence="3">Transmembrane_domain-containing protein</fullName>
    </submittedName>
</protein>
<evidence type="ECO:0000313" key="3">
    <source>
        <dbReference type="EMBL" id="CAL6049584.1"/>
    </source>
</evidence>
<reference evidence="2" key="1">
    <citation type="submission" date="2023-06" db="EMBL/GenBank/DDBJ databases">
        <authorList>
            <person name="Kurt Z."/>
        </authorList>
    </citation>
    <scope>NUCLEOTIDE SEQUENCE</scope>
</reference>
<evidence type="ECO:0000313" key="4">
    <source>
        <dbReference type="Proteomes" id="UP001642409"/>
    </source>
</evidence>